<name>A0A0B1TLR7_OESDE</name>
<accession>A0A0B1TLR7</accession>
<sequence length="194" mass="22175">MKMLARSYVYWTNVTKDIEDYVKGCRNCQDAAKAPVMTELFSWPTEKQPWSRIHIDYAGRLNRKMFLVMVDAYSKWPEIIEMTSTSSLASDQRVKSSVRPVRQSGGDRIGQWKPICFKRICRVSEFCNENGIAHIRSPPFHLQSKGQAELFVDTFRRALQKLKDPGTTSDALQKFLQAYSRTPCSASPVGRSKG</sequence>
<dbReference type="PANTHER" id="PTHR37984">
    <property type="entry name" value="PROTEIN CBG26694"/>
    <property type="match status" value="1"/>
</dbReference>
<dbReference type="Gene3D" id="1.10.340.70">
    <property type="match status" value="1"/>
</dbReference>
<evidence type="ECO:0000259" key="2">
    <source>
        <dbReference type="PROSITE" id="PS50994"/>
    </source>
</evidence>
<evidence type="ECO:0000313" key="3">
    <source>
        <dbReference type="EMBL" id="KHJ98164.1"/>
    </source>
</evidence>
<dbReference type="Pfam" id="PF17921">
    <property type="entry name" value="Integrase_H2C2"/>
    <property type="match status" value="1"/>
</dbReference>
<dbReference type="EMBL" id="KN549349">
    <property type="protein sequence ID" value="KHJ98164.1"/>
    <property type="molecule type" value="Genomic_DNA"/>
</dbReference>
<dbReference type="InterPro" id="IPR012337">
    <property type="entry name" value="RNaseH-like_sf"/>
</dbReference>
<proteinExistence type="predicted"/>
<dbReference type="GO" id="GO:0003676">
    <property type="term" value="F:nucleic acid binding"/>
    <property type="evidence" value="ECO:0007669"/>
    <property type="project" value="InterPro"/>
</dbReference>
<dbReference type="GO" id="GO:0015074">
    <property type="term" value="P:DNA integration"/>
    <property type="evidence" value="ECO:0007669"/>
    <property type="project" value="InterPro"/>
</dbReference>
<feature type="domain" description="Integrase catalytic" evidence="2">
    <location>
        <begin position="45"/>
        <end position="194"/>
    </location>
</feature>
<evidence type="ECO:0000256" key="1">
    <source>
        <dbReference type="ARBA" id="ARBA00012493"/>
    </source>
</evidence>
<dbReference type="OrthoDB" id="5851910at2759"/>
<evidence type="ECO:0000313" key="4">
    <source>
        <dbReference type="Proteomes" id="UP000053660"/>
    </source>
</evidence>
<dbReference type="PANTHER" id="PTHR37984:SF5">
    <property type="entry name" value="PROTEIN NYNRIN-LIKE"/>
    <property type="match status" value="1"/>
</dbReference>
<dbReference type="InterPro" id="IPR050951">
    <property type="entry name" value="Retrovirus_Pol_polyprotein"/>
</dbReference>
<keyword evidence="4" id="KW-1185">Reference proteome</keyword>
<gene>
    <name evidence="3" type="ORF">OESDEN_01853</name>
</gene>
<protein>
    <recommendedName>
        <fullName evidence="1">RNA-directed DNA polymerase</fullName>
        <ecNumber evidence="1">2.7.7.49</ecNumber>
    </recommendedName>
</protein>
<dbReference type="InterPro" id="IPR041588">
    <property type="entry name" value="Integrase_H2C2"/>
</dbReference>
<organism evidence="3 4">
    <name type="scientific">Oesophagostomum dentatum</name>
    <name type="common">Nodular worm</name>
    <dbReference type="NCBI Taxonomy" id="61180"/>
    <lineage>
        <taxon>Eukaryota</taxon>
        <taxon>Metazoa</taxon>
        <taxon>Ecdysozoa</taxon>
        <taxon>Nematoda</taxon>
        <taxon>Chromadorea</taxon>
        <taxon>Rhabditida</taxon>
        <taxon>Rhabditina</taxon>
        <taxon>Rhabditomorpha</taxon>
        <taxon>Strongyloidea</taxon>
        <taxon>Strongylidae</taxon>
        <taxon>Oesophagostomum</taxon>
    </lineage>
</organism>
<reference evidence="3 4" key="1">
    <citation type="submission" date="2014-03" db="EMBL/GenBank/DDBJ databases">
        <title>Draft genome of the hookworm Oesophagostomum dentatum.</title>
        <authorList>
            <person name="Mitreva M."/>
        </authorList>
    </citation>
    <scope>NUCLEOTIDE SEQUENCE [LARGE SCALE GENOMIC DNA]</scope>
    <source>
        <strain evidence="3 4">OD-Hann</strain>
    </source>
</reference>
<dbReference type="EC" id="2.7.7.49" evidence="1"/>
<dbReference type="SUPFAM" id="SSF53098">
    <property type="entry name" value="Ribonuclease H-like"/>
    <property type="match status" value="1"/>
</dbReference>
<dbReference type="Proteomes" id="UP000053660">
    <property type="component" value="Unassembled WGS sequence"/>
</dbReference>
<dbReference type="Gene3D" id="3.30.420.10">
    <property type="entry name" value="Ribonuclease H-like superfamily/Ribonuclease H"/>
    <property type="match status" value="1"/>
</dbReference>
<dbReference type="AlphaFoldDB" id="A0A0B1TLR7"/>
<dbReference type="PROSITE" id="PS50994">
    <property type="entry name" value="INTEGRASE"/>
    <property type="match status" value="1"/>
</dbReference>
<dbReference type="InterPro" id="IPR001584">
    <property type="entry name" value="Integrase_cat-core"/>
</dbReference>
<dbReference type="GO" id="GO:0003964">
    <property type="term" value="F:RNA-directed DNA polymerase activity"/>
    <property type="evidence" value="ECO:0007669"/>
    <property type="project" value="UniProtKB-EC"/>
</dbReference>
<dbReference type="InterPro" id="IPR036397">
    <property type="entry name" value="RNaseH_sf"/>
</dbReference>